<dbReference type="GO" id="GO:0005524">
    <property type="term" value="F:ATP binding"/>
    <property type="evidence" value="ECO:0007669"/>
    <property type="project" value="InterPro"/>
</dbReference>
<dbReference type="Pfam" id="PF02685">
    <property type="entry name" value="Glucokinase"/>
    <property type="match status" value="1"/>
</dbReference>
<accession>A0A1Y5I4A6</accession>
<dbReference type="InterPro" id="IPR043129">
    <property type="entry name" value="ATPase_NBD"/>
</dbReference>
<dbReference type="Gene3D" id="3.40.367.20">
    <property type="match status" value="1"/>
</dbReference>
<proteinExistence type="predicted"/>
<feature type="non-terminal residue" evidence="3">
    <location>
        <position position="1"/>
    </location>
</feature>
<evidence type="ECO:0000313" key="3">
    <source>
        <dbReference type="EMBL" id="OUS41945.1"/>
    </source>
</evidence>
<dbReference type="Gene3D" id="3.30.420.40">
    <property type="match status" value="1"/>
</dbReference>
<dbReference type="GO" id="GO:0006096">
    <property type="term" value="P:glycolytic process"/>
    <property type="evidence" value="ECO:0007669"/>
    <property type="project" value="InterPro"/>
</dbReference>
<protein>
    <submittedName>
        <fullName evidence="3">Glk glucokinase</fullName>
    </submittedName>
</protein>
<dbReference type="EMBL" id="KZ155839">
    <property type="protein sequence ID" value="OUS41945.1"/>
    <property type="molecule type" value="Genomic_DNA"/>
</dbReference>
<gene>
    <name evidence="3" type="ORF">BE221DRAFT_38692</name>
</gene>
<keyword evidence="2 3" id="KW-0418">Kinase</keyword>
<dbReference type="SUPFAM" id="SSF53067">
    <property type="entry name" value="Actin-like ATPase domain"/>
    <property type="match status" value="1"/>
</dbReference>
<evidence type="ECO:0000256" key="2">
    <source>
        <dbReference type="ARBA" id="ARBA00022777"/>
    </source>
</evidence>
<dbReference type="PANTHER" id="PTHR47363">
    <property type="entry name" value="GLUCOKINASE"/>
    <property type="match status" value="1"/>
</dbReference>
<feature type="non-terminal residue" evidence="3">
    <location>
        <position position="315"/>
    </location>
</feature>
<dbReference type="GO" id="GO:0004340">
    <property type="term" value="F:glucokinase activity"/>
    <property type="evidence" value="ECO:0007669"/>
    <property type="project" value="InterPro"/>
</dbReference>
<reference evidence="3" key="1">
    <citation type="submission" date="2017-04" db="EMBL/GenBank/DDBJ databases">
        <title>Population genomics of picophytoplankton unveils novel chromosome hypervariability.</title>
        <authorList>
            <consortium name="DOE Joint Genome Institute"/>
            <person name="Blanc-Mathieu R."/>
            <person name="Krasovec M."/>
            <person name="Hebrard M."/>
            <person name="Yau S."/>
            <person name="Desgranges E."/>
            <person name="Martin J."/>
            <person name="Schackwitz W."/>
            <person name="Kuo A."/>
            <person name="Salin G."/>
            <person name="Donnadieu C."/>
            <person name="Desdevises Y."/>
            <person name="Sanchez-Ferandin S."/>
            <person name="Moreau H."/>
            <person name="Rivals E."/>
            <person name="Grigoriev I.V."/>
            <person name="Grimsley N."/>
            <person name="Eyre-Walker A."/>
            <person name="Piganeau G."/>
        </authorList>
    </citation>
    <scope>NUCLEOTIDE SEQUENCE [LARGE SCALE GENOMIC DNA]</scope>
    <source>
        <strain evidence="3">RCC 1115</strain>
    </source>
</reference>
<dbReference type="GO" id="GO:0005536">
    <property type="term" value="F:D-glucose binding"/>
    <property type="evidence" value="ECO:0007669"/>
    <property type="project" value="InterPro"/>
</dbReference>
<dbReference type="NCBIfam" id="TIGR00749">
    <property type="entry name" value="glk"/>
    <property type="match status" value="1"/>
</dbReference>
<keyword evidence="1" id="KW-0808">Transferase</keyword>
<sequence length="315" mass="33954">QAILVADIGGTNARFSVWFVGQSRRAFTWSCETSQYTSFDSCLEQLMAEMPVNTFAAACFAVAGVVHNNKCSLTNLGWIVDAEAIQSRFDIRKVRVINDFEAVGFGVFELDRSDILTLHAGEQELSGTIAVLGPGTGLGEAILTWDRMSGRYSVHPTEGSHADFAARGSLQHELCTWVEEHLSECEVEHVCSGPGLVRIYDFLCERNNHVLPHLTPAEISSKACSGTCKVCSQAVDMFLEILGAEAANLSLKCLATGGVYIAGGIPAKIKDILTNGRLGNAFLRPGSKMHALRNSFPLYVVLNPEVGVLGSKSVA</sequence>
<name>A0A1Y5I4A6_OSTTA</name>
<dbReference type="AlphaFoldDB" id="A0A1Y5I4A6"/>
<evidence type="ECO:0000256" key="1">
    <source>
        <dbReference type="ARBA" id="ARBA00022679"/>
    </source>
</evidence>
<dbReference type="Proteomes" id="UP000195557">
    <property type="component" value="Unassembled WGS sequence"/>
</dbReference>
<dbReference type="InterPro" id="IPR003836">
    <property type="entry name" value="Glucokinase"/>
</dbReference>
<organism evidence="3">
    <name type="scientific">Ostreococcus tauri</name>
    <name type="common">Marine green alga</name>
    <dbReference type="NCBI Taxonomy" id="70448"/>
    <lineage>
        <taxon>Eukaryota</taxon>
        <taxon>Viridiplantae</taxon>
        <taxon>Chlorophyta</taxon>
        <taxon>Mamiellophyceae</taxon>
        <taxon>Mamiellales</taxon>
        <taxon>Bathycoccaceae</taxon>
        <taxon>Ostreococcus</taxon>
    </lineage>
</organism>
<dbReference type="PANTHER" id="PTHR47363:SF1">
    <property type="entry name" value="GLUCOKINASE"/>
    <property type="match status" value="1"/>
</dbReference>
<dbReference type="CDD" id="cd24008">
    <property type="entry name" value="ASKHA_NBD_GLK"/>
    <property type="match status" value="1"/>
</dbReference>